<reference evidence="3 4" key="1">
    <citation type="submission" date="2024-10" db="EMBL/GenBank/DDBJ databases">
        <title>Updated reference genomes for cyclostephanoid diatoms.</title>
        <authorList>
            <person name="Roberts W.R."/>
            <person name="Alverson A.J."/>
        </authorList>
    </citation>
    <scope>NUCLEOTIDE SEQUENCE [LARGE SCALE GENOMIC DNA]</scope>
    <source>
        <strain evidence="3 4">AJA010-31</strain>
    </source>
</reference>
<evidence type="ECO:0000313" key="3">
    <source>
        <dbReference type="EMBL" id="KAL3773633.1"/>
    </source>
</evidence>
<organism evidence="3 4">
    <name type="scientific">Cyclotella atomus</name>
    <dbReference type="NCBI Taxonomy" id="382360"/>
    <lineage>
        <taxon>Eukaryota</taxon>
        <taxon>Sar</taxon>
        <taxon>Stramenopiles</taxon>
        <taxon>Ochrophyta</taxon>
        <taxon>Bacillariophyta</taxon>
        <taxon>Coscinodiscophyceae</taxon>
        <taxon>Thalassiosirophycidae</taxon>
        <taxon>Stephanodiscales</taxon>
        <taxon>Stephanodiscaceae</taxon>
        <taxon>Cyclotella</taxon>
    </lineage>
</organism>
<feature type="chain" id="PRO_5044746707" evidence="2">
    <location>
        <begin position="19"/>
        <end position="165"/>
    </location>
</feature>
<comment type="caution">
    <text evidence="3">The sequence shown here is derived from an EMBL/GenBank/DDBJ whole genome shotgun (WGS) entry which is preliminary data.</text>
</comment>
<dbReference type="Gene3D" id="3.30.1390.10">
    <property type="match status" value="1"/>
</dbReference>
<keyword evidence="2" id="KW-0732">Signal</keyword>
<feature type="compositionally biased region" description="Basic and acidic residues" evidence="1">
    <location>
        <begin position="58"/>
        <end position="73"/>
    </location>
</feature>
<dbReference type="EMBL" id="JALLPJ020001226">
    <property type="protein sequence ID" value="KAL3773633.1"/>
    <property type="molecule type" value="Genomic_DNA"/>
</dbReference>
<evidence type="ECO:0000313" key="4">
    <source>
        <dbReference type="Proteomes" id="UP001530400"/>
    </source>
</evidence>
<feature type="signal peptide" evidence="2">
    <location>
        <begin position="1"/>
        <end position="18"/>
    </location>
</feature>
<proteinExistence type="predicted"/>
<dbReference type="Proteomes" id="UP001530400">
    <property type="component" value="Unassembled WGS sequence"/>
</dbReference>
<dbReference type="InterPro" id="IPR014719">
    <property type="entry name" value="Ribosomal_bL12_C/ClpS-like"/>
</dbReference>
<evidence type="ECO:0000256" key="2">
    <source>
        <dbReference type="SAM" id="SignalP"/>
    </source>
</evidence>
<feature type="region of interest" description="Disordered" evidence="1">
    <location>
        <begin position="56"/>
        <end position="75"/>
    </location>
</feature>
<gene>
    <name evidence="3" type="ORF">ACHAWO_012486</name>
</gene>
<protein>
    <submittedName>
        <fullName evidence="3">Uncharacterized protein</fullName>
    </submittedName>
</protein>
<sequence length="165" mass="18457">MTSIRNCLLLTFLPTVLAFTPTIPSTQTYRTLSSCPLFGLASPDTVTITTTTTKTTSKSREKQTQKQDFKVYEDDGDTEIEEAPLWQVYLIGDKGYSQNHVTQRMEAILPDVNADGAGAIYDAAQRIGEALCGKYDQEEAEFYAEQLQRSDPIIYAEAREEPKND</sequence>
<accession>A0ABD3NDX8</accession>
<name>A0ABD3NDX8_9STRA</name>
<dbReference type="SUPFAM" id="SSF54736">
    <property type="entry name" value="ClpS-like"/>
    <property type="match status" value="1"/>
</dbReference>
<evidence type="ECO:0000256" key="1">
    <source>
        <dbReference type="SAM" id="MobiDB-lite"/>
    </source>
</evidence>
<keyword evidence="4" id="KW-1185">Reference proteome</keyword>
<dbReference type="AlphaFoldDB" id="A0ABD3NDX8"/>